<dbReference type="GO" id="GO:0005886">
    <property type="term" value="C:plasma membrane"/>
    <property type="evidence" value="ECO:0007669"/>
    <property type="project" value="TreeGrafter"/>
</dbReference>
<dbReference type="InterPro" id="IPR050428">
    <property type="entry name" value="TCS_sensor_his_kinase"/>
</dbReference>
<keyword evidence="9" id="KW-0067">ATP-binding</keyword>
<dbReference type="InterPro" id="IPR013727">
    <property type="entry name" value="2CSK_N"/>
</dbReference>
<dbReference type="SUPFAM" id="SSF55874">
    <property type="entry name" value="ATPase domain of HSP90 chaperone/DNA topoisomerase II/histidine kinase"/>
    <property type="match status" value="1"/>
</dbReference>
<evidence type="ECO:0000256" key="13">
    <source>
        <dbReference type="SAM" id="MobiDB-lite"/>
    </source>
</evidence>
<keyword evidence="5" id="KW-0808">Transferase</keyword>
<evidence type="ECO:0000256" key="6">
    <source>
        <dbReference type="ARBA" id="ARBA00022692"/>
    </source>
</evidence>
<dbReference type="GO" id="GO:0000155">
    <property type="term" value="F:phosphorelay sensor kinase activity"/>
    <property type="evidence" value="ECO:0007669"/>
    <property type="project" value="InterPro"/>
</dbReference>
<dbReference type="SMART" id="SM00388">
    <property type="entry name" value="HisKA"/>
    <property type="match status" value="1"/>
</dbReference>
<evidence type="ECO:0000256" key="3">
    <source>
        <dbReference type="ARBA" id="ARBA00012438"/>
    </source>
</evidence>
<evidence type="ECO:0000259" key="15">
    <source>
        <dbReference type="PROSITE" id="PS50109"/>
    </source>
</evidence>
<evidence type="ECO:0000313" key="18">
    <source>
        <dbReference type="Proteomes" id="UP000216913"/>
    </source>
</evidence>
<evidence type="ECO:0000313" key="17">
    <source>
        <dbReference type="EMBL" id="OZI52044.1"/>
    </source>
</evidence>
<dbReference type="Pfam" id="PF00512">
    <property type="entry name" value="HisKA"/>
    <property type="match status" value="1"/>
</dbReference>
<dbReference type="InterPro" id="IPR003661">
    <property type="entry name" value="HisK_dim/P_dom"/>
</dbReference>
<dbReference type="InterPro" id="IPR004358">
    <property type="entry name" value="Sig_transdc_His_kin-like_C"/>
</dbReference>
<dbReference type="InterPro" id="IPR036890">
    <property type="entry name" value="HATPase_C_sf"/>
</dbReference>
<evidence type="ECO:0000256" key="7">
    <source>
        <dbReference type="ARBA" id="ARBA00022741"/>
    </source>
</evidence>
<feature type="domain" description="Histidine kinase" evidence="15">
    <location>
        <begin position="308"/>
        <end position="524"/>
    </location>
</feature>
<dbReference type="EC" id="2.7.13.3" evidence="3"/>
<feature type="region of interest" description="Disordered" evidence="13">
    <location>
        <begin position="15"/>
        <end position="61"/>
    </location>
</feature>
<feature type="transmembrane region" description="Helical" evidence="14">
    <location>
        <begin position="89"/>
        <end position="108"/>
    </location>
</feature>
<comment type="catalytic activity">
    <reaction evidence="1">
        <text>ATP + protein L-histidine = ADP + protein N-phospho-L-histidine.</text>
        <dbReference type="EC" id="2.7.13.3"/>
    </reaction>
</comment>
<dbReference type="Proteomes" id="UP000216913">
    <property type="component" value="Unassembled WGS sequence"/>
</dbReference>
<evidence type="ECO:0000256" key="8">
    <source>
        <dbReference type="ARBA" id="ARBA00022777"/>
    </source>
</evidence>
<evidence type="ECO:0000256" key="11">
    <source>
        <dbReference type="ARBA" id="ARBA00023012"/>
    </source>
</evidence>
<dbReference type="Gene3D" id="1.10.287.130">
    <property type="match status" value="1"/>
</dbReference>
<keyword evidence="11" id="KW-0902">Two-component regulatory system</keyword>
<name>A0A261TQV5_9BORD</name>
<protein>
    <recommendedName>
        <fullName evidence="3">histidine kinase</fullName>
        <ecNumber evidence="3">2.7.13.3</ecNumber>
    </recommendedName>
</protein>
<dbReference type="Pfam" id="PF02518">
    <property type="entry name" value="HATPase_c"/>
    <property type="match status" value="1"/>
</dbReference>
<evidence type="ECO:0000256" key="9">
    <source>
        <dbReference type="ARBA" id="ARBA00022840"/>
    </source>
</evidence>
<feature type="transmembrane region" description="Helical" evidence="14">
    <location>
        <begin position="228"/>
        <end position="247"/>
    </location>
</feature>
<keyword evidence="18" id="KW-1185">Reference proteome</keyword>
<dbReference type="PANTHER" id="PTHR45436">
    <property type="entry name" value="SENSOR HISTIDINE KINASE YKOH"/>
    <property type="match status" value="1"/>
</dbReference>
<dbReference type="RefSeq" id="WP_094800001.1">
    <property type="nucleotide sequence ID" value="NZ_NEVP01000006.1"/>
</dbReference>
<keyword evidence="8 17" id="KW-0418">Kinase</keyword>
<dbReference type="InterPro" id="IPR036097">
    <property type="entry name" value="HisK_dim/P_sf"/>
</dbReference>
<keyword evidence="10 14" id="KW-1133">Transmembrane helix</keyword>
<keyword evidence="4" id="KW-0597">Phosphoprotein</keyword>
<reference evidence="17 18" key="1">
    <citation type="submission" date="2017-05" db="EMBL/GenBank/DDBJ databases">
        <title>Complete and WGS of Bordetella genogroups.</title>
        <authorList>
            <person name="Spilker T."/>
            <person name="LiPuma J."/>
        </authorList>
    </citation>
    <scope>NUCLEOTIDE SEQUENCE [LARGE SCALE GENOMIC DNA]</scope>
    <source>
        <strain evidence="17 18">AU10456</strain>
    </source>
</reference>
<dbReference type="InterPro" id="IPR005467">
    <property type="entry name" value="His_kinase_dom"/>
</dbReference>
<dbReference type="SUPFAM" id="SSF47384">
    <property type="entry name" value="Homodimeric domain of signal transducing histidine kinase"/>
    <property type="match status" value="1"/>
</dbReference>
<keyword evidence="7" id="KW-0547">Nucleotide-binding</keyword>
<comment type="caution">
    <text evidence="17">The sequence shown here is derived from an EMBL/GenBank/DDBJ whole genome shotgun (WGS) entry which is preliminary data.</text>
</comment>
<evidence type="ECO:0000256" key="12">
    <source>
        <dbReference type="ARBA" id="ARBA00023136"/>
    </source>
</evidence>
<evidence type="ECO:0000256" key="5">
    <source>
        <dbReference type="ARBA" id="ARBA00022679"/>
    </source>
</evidence>
<evidence type="ECO:0000256" key="1">
    <source>
        <dbReference type="ARBA" id="ARBA00000085"/>
    </source>
</evidence>
<sequence>MGGVRQLLARAKALRWPRRAPTDSTRAQAGGSGSPGAGASAGSPSGGSAAAGAPAAGSPAAGSPAAISPSAVCAANGYSIRRRLISTTLGFSIIVGLVSTVIVLAIAWKEVSDAFDDTLEEGARLVLALGEGTGSALPARDRDDTGPQLRLDYQIVSPQGEVLRRGEDAPKKPFVDPDRRDKRFYEVRAEGEDWRVYVRRHEKLGFSVQIGQELDDRTDLILDMLESLAWPLVGLWLLLGLVNWWLIRRLLAPLERMTRGLAAKSSADLTPLSYDGRANEVRAIVNALNLLFARLAGALESERRFTADAAHELRTPLAALASRIQLMQRSLPADAPPAEVNQLRRLRDDVNRSTALVENLLQLARLDPQSADMLPVAPVAVQALLDEVVKLCAPAAAARQVTVHVDCRVTSLQGNHEALCTALRNLLHNAIVYGREGGRVELAAVARGNQLELSVRDDGAGVTPEDRERLAQRFFRVLGTQVQGSGLGLSIAARVAQLHGGTLRFGEGIDGRGLGAVLALPQPR</sequence>
<accession>A0A261TQV5</accession>
<dbReference type="CDD" id="cd00082">
    <property type="entry name" value="HisKA"/>
    <property type="match status" value="1"/>
</dbReference>
<feature type="compositionally biased region" description="Low complexity" evidence="13">
    <location>
        <begin position="37"/>
        <end position="61"/>
    </location>
</feature>
<dbReference type="Pfam" id="PF08521">
    <property type="entry name" value="2CSK_N"/>
    <property type="match status" value="1"/>
</dbReference>
<dbReference type="InterPro" id="IPR003660">
    <property type="entry name" value="HAMP_dom"/>
</dbReference>
<evidence type="ECO:0000256" key="4">
    <source>
        <dbReference type="ARBA" id="ARBA00022553"/>
    </source>
</evidence>
<dbReference type="GO" id="GO:0005524">
    <property type="term" value="F:ATP binding"/>
    <property type="evidence" value="ECO:0007669"/>
    <property type="project" value="UniProtKB-KW"/>
</dbReference>
<dbReference type="PROSITE" id="PS50885">
    <property type="entry name" value="HAMP"/>
    <property type="match status" value="1"/>
</dbReference>
<dbReference type="PROSITE" id="PS50109">
    <property type="entry name" value="HIS_KIN"/>
    <property type="match status" value="1"/>
</dbReference>
<dbReference type="SMART" id="SM00387">
    <property type="entry name" value="HATPase_c"/>
    <property type="match status" value="1"/>
</dbReference>
<keyword evidence="12 14" id="KW-0472">Membrane</keyword>
<feature type="domain" description="HAMP" evidence="16">
    <location>
        <begin position="248"/>
        <end position="300"/>
    </location>
</feature>
<organism evidence="17 18">
    <name type="scientific">Bordetella genomosp. 5</name>
    <dbReference type="NCBI Taxonomy" id="1395608"/>
    <lineage>
        <taxon>Bacteria</taxon>
        <taxon>Pseudomonadati</taxon>
        <taxon>Pseudomonadota</taxon>
        <taxon>Betaproteobacteria</taxon>
        <taxon>Burkholderiales</taxon>
        <taxon>Alcaligenaceae</taxon>
        <taxon>Bordetella</taxon>
    </lineage>
</organism>
<dbReference type="EMBL" id="NEVP01000006">
    <property type="protein sequence ID" value="OZI52044.1"/>
    <property type="molecule type" value="Genomic_DNA"/>
</dbReference>
<evidence type="ECO:0000259" key="16">
    <source>
        <dbReference type="PROSITE" id="PS50885"/>
    </source>
</evidence>
<keyword evidence="6 14" id="KW-0812">Transmembrane</keyword>
<dbReference type="PRINTS" id="PR00344">
    <property type="entry name" value="BCTRLSENSOR"/>
</dbReference>
<dbReference type="Gene3D" id="3.30.565.10">
    <property type="entry name" value="Histidine kinase-like ATPase, C-terminal domain"/>
    <property type="match status" value="1"/>
</dbReference>
<comment type="subcellular location">
    <subcellularLocation>
        <location evidence="2">Membrane</location>
        <topology evidence="2">Multi-pass membrane protein</topology>
    </subcellularLocation>
</comment>
<gene>
    <name evidence="17" type="ORF">CAL25_11105</name>
</gene>
<evidence type="ECO:0000256" key="10">
    <source>
        <dbReference type="ARBA" id="ARBA00022989"/>
    </source>
</evidence>
<dbReference type="CDD" id="cd00075">
    <property type="entry name" value="HATPase"/>
    <property type="match status" value="1"/>
</dbReference>
<evidence type="ECO:0000256" key="14">
    <source>
        <dbReference type="SAM" id="Phobius"/>
    </source>
</evidence>
<dbReference type="PANTHER" id="PTHR45436:SF14">
    <property type="entry name" value="SENSOR PROTEIN QSEC"/>
    <property type="match status" value="1"/>
</dbReference>
<dbReference type="AlphaFoldDB" id="A0A261TQV5"/>
<dbReference type="InterPro" id="IPR003594">
    <property type="entry name" value="HATPase_dom"/>
</dbReference>
<evidence type="ECO:0000256" key="2">
    <source>
        <dbReference type="ARBA" id="ARBA00004141"/>
    </source>
</evidence>
<proteinExistence type="predicted"/>